<dbReference type="InterPro" id="IPR012334">
    <property type="entry name" value="Pectin_lyas_fold"/>
</dbReference>
<keyword evidence="4" id="KW-1185">Reference proteome</keyword>
<organism evidence="3 4">
    <name type="scientific">Hymenobacter lapidiphilus</name>
    <dbReference type="NCBI Taxonomy" id="2608003"/>
    <lineage>
        <taxon>Bacteria</taxon>
        <taxon>Pseudomonadati</taxon>
        <taxon>Bacteroidota</taxon>
        <taxon>Cytophagia</taxon>
        <taxon>Cytophagales</taxon>
        <taxon>Hymenobacteraceae</taxon>
        <taxon>Hymenobacter</taxon>
    </lineage>
</organism>
<dbReference type="InterPro" id="IPR026444">
    <property type="entry name" value="Secre_tail"/>
</dbReference>
<dbReference type="InterPro" id="IPR039448">
    <property type="entry name" value="Beta_helix"/>
</dbReference>
<keyword evidence="1" id="KW-0732">Signal</keyword>
<evidence type="ECO:0000313" key="3">
    <source>
        <dbReference type="EMBL" id="NVO31858.1"/>
    </source>
</evidence>
<gene>
    <name evidence="3" type="ORF">HW554_11600</name>
</gene>
<comment type="caution">
    <text evidence="3">The sequence shown here is derived from an EMBL/GenBank/DDBJ whole genome shotgun (WGS) entry which is preliminary data.</text>
</comment>
<dbReference type="InterPro" id="IPR011050">
    <property type="entry name" value="Pectin_lyase_fold/virulence"/>
</dbReference>
<dbReference type="RefSeq" id="WP_176908753.1">
    <property type="nucleotide sequence ID" value="NZ_JABKAU010000019.1"/>
</dbReference>
<dbReference type="NCBIfam" id="TIGR04183">
    <property type="entry name" value="Por_Secre_tail"/>
    <property type="match status" value="1"/>
</dbReference>
<dbReference type="Gene3D" id="2.60.40.10">
    <property type="entry name" value="Immunoglobulins"/>
    <property type="match status" value="1"/>
</dbReference>
<feature type="domain" description="Right handed beta helix" evidence="2">
    <location>
        <begin position="122"/>
        <end position="279"/>
    </location>
</feature>
<name>A0A7Y7U5V9_9BACT</name>
<sequence length="707" mass="73526">MKQFFLPCFSALLLGLALASPLSGQAQPASKPAPGMANQTAAVINCNSVAAIQQALANARPGDEIVVAAGIYKSLTVTDLAWFSSKASGTAAQPIILRGASATNRPILEGAGPGTAGYVLRILGGNYWTIKDLELRQGSKGLVLDNSSYGRITNVAMHDVGDEALHLRDGSGRVVVDGCQIYNTGLVQPGFGEGIYIGSDVGQHDKYRPHCDFNTVQNCTIGPNVAAEGLDLKEGTRGTIIRNNTFSAAGISGVNSADAFIDLKGSSAFVYGNTFNRAGSTVLASGLDILDRGLPSRTADSLAIFNNTFNLQTAGGQIPTVRKKQGSLSNVHIWNNTRVPNTPDFPLSDGTESSIIKSCPSWNIVPCSGGTPPANQPPTVTLTSPASNNQQYVLGTTIALAATATDPNGPIQQVNFKINGAFYQQDNTAPYSASWTPTVAGTYTVAARAIEAGTQGLATEVSRTVIITTAPTGGGSSCAFGTPTANGLPVFNNVSFSNIHVLGSGGPALSNFKKFSLYWNPAANSLYKFAFNTTNGVPAYYVDFSSSMAFQLKNARPEVTLTSTGLAGLDGAYWVTNDGSNFVMVSKTKGFTLYFSNSATAPTCGGAASATAAPGASTARQPATLAGFKTLQAYPNPATSDVLNVLGLGGTAAELMVMDQLGRVLLRQPLAAGQPDAAVRIADLPAGYYLVVVGEGPQRQTVRFSRQ</sequence>
<protein>
    <submittedName>
        <fullName evidence="3">Right-handed parallel beta-helix repeat-containing protein</fullName>
    </submittedName>
</protein>
<dbReference type="InterPro" id="IPR006626">
    <property type="entry name" value="PbH1"/>
</dbReference>
<dbReference type="AlphaFoldDB" id="A0A7Y7U5V9"/>
<dbReference type="SUPFAM" id="SSF51126">
    <property type="entry name" value="Pectin lyase-like"/>
    <property type="match status" value="1"/>
</dbReference>
<dbReference type="Gene3D" id="2.160.20.10">
    <property type="entry name" value="Single-stranded right-handed beta-helix, Pectin lyase-like"/>
    <property type="match status" value="1"/>
</dbReference>
<proteinExistence type="predicted"/>
<dbReference type="EMBL" id="JABKAU010000019">
    <property type="protein sequence ID" value="NVO31858.1"/>
    <property type="molecule type" value="Genomic_DNA"/>
</dbReference>
<dbReference type="Pfam" id="PF13229">
    <property type="entry name" value="Beta_helix"/>
    <property type="match status" value="1"/>
</dbReference>
<evidence type="ECO:0000259" key="2">
    <source>
        <dbReference type="Pfam" id="PF13229"/>
    </source>
</evidence>
<feature type="signal peptide" evidence="1">
    <location>
        <begin position="1"/>
        <end position="26"/>
    </location>
</feature>
<dbReference type="InterPro" id="IPR013783">
    <property type="entry name" value="Ig-like_fold"/>
</dbReference>
<dbReference type="Proteomes" id="UP000565521">
    <property type="component" value="Unassembled WGS sequence"/>
</dbReference>
<dbReference type="SMART" id="SM00710">
    <property type="entry name" value="PbH1"/>
    <property type="match status" value="5"/>
</dbReference>
<evidence type="ECO:0000313" key="4">
    <source>
        <dbReference type="Proteomes" id="UP000565521"/>
    </source>
</evidence>
<dbReference type="Pfam" id="PF17957">
    <property type="entry name" value="Big_7"/>
    <property type="match status" value="1"/>
</dbReference>
<reference evidence="3 4" key="1">
    <citation type="submission" date="2020-05" db="EMBL/GenBank/DDBJ databases">
        <title>Hymenobacter terrestris sp. nov. and Hymenobacter lapidiphilus sp. nov., isolated from regoliths in Antarctica.</title>
        <authorList>
            <person name="Sedlacek I."/>
            <person name="Pantucek R."/>
            <person name="Zeman M."/>
            <person name="Holochova P."/>
            <person name="Kralova S."/>
            <person name="Stankova E."/>
            <person name="Sedo O."/>
            <person name="Micenkova L."/>
            <person name="Svec P."/>
            <person name="Gupta V."/>
            <person name="Sood U."/>
            <person name="Korpole U.S."/>
            <person name="Lal R."/>
        </authorList>
    </citation>
    <scope>NUCLEOTIDE SEQUENCE [LARGE SCALE GENOMIC DNA]</scope>
    <source>
        <strain evidence="3 4">P5342</strain>
    </source>
</reference>
<accession>A0A7Y7U5V9</accession>
<evidence type="ECO:0000256" key="1">
    <source>
        <dbReference type="SAM" id="SignalP"/>
    </source>
</evidence>
<feature type="chain" id="PRO_5031485326" evidence="1">
    <location>
        <begin position="27"/>
        <end position="707"/>
    </location>
</feature>